<gene>
    <name evidence="2" type="ORF">SAMN06295960_3187</name>
</gene>
<sequence length="144" mass="16623">MGIYIADKQDMPWVNEQYEQAGFVPSHYDHEHIAIVTYNDQFAGVGRLVYVSEDEAEMGGIYILEEFRGLALAHQLVEHLVQTARDRQLQQVYCLPFEELLPFYEKFGFKPASSTLTSIHTAVAKKHQWCLDNYDKNVLLLTLI</sequence>
<dbReference type="Pfam" id="PF00583">
    <property type="entry name" value="Acetyltransf_1"/>
    <property type="match status" value="1"/>
</dbReference>
<dbReference type="CDD" id="cd04301">
    <property type="entry name" value="NAT_SF"/>
    <property type="match status" value="1"/>
</dbReference>
<keyword evidence="3" id="KW-1185">Reference proteome</keyword>
<reference evidence="2 3" key="1">
    <citation type="submission" date="2017-04" db="EMBL/GenBank/DDBJ databases">
        <authorList>
            <person name="Afonso C.L."/>
            <person name="Miller P.J."/>
            <person name="Scott M.A."/>
            <person name="Spackman E."/>
            <person name="Goraichik I."/>
            <person name="Dimitrov K.M."/>
            <person name="Suarez D.L."/>
            <person name="Swayne D.E."/>
        </authorList>
    </citation>
    <scope>NUCLEOTIDE SEQUENCE [LARGE SCALE GENOMIC DNA]</scope>
    <source>
        <strain evidence="2 3">11</strain>
    </source>
</reference>
<dbReference type="EMBL" id="FXAZ01000004">
    <property type="protein sequence ID" value="SMG50894.1"/>
    <property type="molecule type" value="Genomic_DNA"/>
</dbReference>
<proteinExistence type="predicted"/>
<evidence type="ECO:0000313" key="3">
    <source>
        <dbReference type="Proteomes" id="UP000193834"/>
    </source>
</evidence>
<dbReference type="STRING" id="1852522.SAMN06295960_3187"/>
<name>A0A1X7LBM3_9BACL</name>
<organism evidence="2 3">
    <name type="scientific">Paenibacillus aquistagni</name>
    <dbReference type="NCBI Taxonomy" id="1852522"/>
    <lineage>
        <taxon>Bacteria</taxon>
        <taxon>Bacillati</taxon>
        <taxon>Bacillota</taxon>
        <taxon>Bacilli</taxon>
        <taxon>Bacillales</taxon>
        <taxon>Paenibacillaceae</taxon>
        <taxon>Paenibacillus</taxon>
    </lineage>
</organism>
<dbReference type="AlphaFoldDB" id="A0A1X7LBM3"/>
<protein>
    <submittedName>
        <fullName evidence="2">N-acetylglutamate synthase, GNAT family</fullName>
    </submittedName>
</protein>
<dbReference type="Gene3D" id="3.40.630.30">
    <property type="match status" value="1"/>
</dbReference>
<evidence type="ECO:0000259" key="1">
    <source>
        <dbReference type="PROSITE" id="PS51186"/>
    </source>
</evidence>
<accession>A0A1X7LBM3</accession>
<dbReference type="SUPFAM" id="SSF55729">
    <property type="entry name" value="Acyl-CoA N-acyltransferases (Nat)"/>
    <property type="match status" value="1"/>
</dbReference>
<dbReference type="OrthoDB" id="512166at2"/>
<dbReference type="InterPro" id="IPR016181">
    <property type="entry name" value="Acyl_CoA_acyltransferase"/>
</dbReference>
<dbReference type="GO" id="GO:0016747">
    <property type="term" value="F:acyltransferase activity, transferring groups other than amino-acyl groups"/>
    <property type="evidence" value="ECO:0007669"/>
    <property type="project" value="InterPro"/>
</dbReference>
<feature type="domain" description="N-acetyltransferase" evidence="1">
    <location>
        <begin position="1"/>
        <end position="130"/>
    </location>
</feature>
<dbReference type="InterPro" id="IPR000182">
    <property type="entry name" value="GNAT_dom"/>
</dbReference>
<dbReference type="RefSeq" id="WP_085495676.1">
    <property type="nucleotide sequence ID" value="NZ_FXAZ01000004.1"/>
</dbReference>
<dbReference type="PROSITE" id="PS51186">
    <property type="entry name" value="GNAT"/>
    <property type="match status" value="1"/>
</dbReference>
<evidence type="ECO:0000313" key="2">
    <source>
        <dbReference type="EMBL" id="SMG50894.1"/>
    </source>
</evidence>
<dbReference type="Proteomes" id="UP000193834">
    <property type="component" value="Unassembled WGS sequence"/>
</dbReference>